<reference evidence="2 3" key="1">
    <citation type="submission" date="2020-08" db="EMBL/GenBank/DDBJ databases">
        <title>Sequencing the genomes of 1000 actinobacteria strains.</title>
        <authorList>
            <person name="Klenk H.-P."/>
        </authorList>
    </citation>
    <scope>NUCLEOTIDE SEQUENCE [LARGE SCALE GENOMIC DNA]</scope>
    <source>
        <strain evidence="2 3">DSM 44598</strain>
    </source>
</reference>
<proteinExistence type="predicted"/>
<dbReference type="Proteomes" id="UP000579647">
    <property type="component" value="Unassembled WGS sequence"/>
</dbReference>
<evidence type="ECO:0000313" key="2">
    <source>
        <dbReference type="EMBL" id="MBB5489329.1"/>
    </source>
</evidence>
<feature type="transmembrane region" description="Helical" evidence="1">
    <location>
        <begin position="12"/>
        <end position="29"/>
    </location>
</feature>
<keyword evidence="1" id="KW-0812">Transmembrane</keyword>
<evidence type="ECO:0000313" key="3">
    <source>
        <dbReference type="Proteomes" id="UP000579647"/>
    </source>
</evidence>
<dbReference type="Pfam" id="PF10861">
    <property type="entry name" value="DUF2784"/>
    <property type="match status" value="1"/>
</dbReference>
<keyword evidence="3" id="KW-1185">Reference proteome</keyword>
<comment type="caution">
    <text evidence="2">The sequence shown here is derived from an EMBL/GenBank/DDBJ whole genome shotgun (WGS) entry which is preliminary data.</text>
</comment>
<dbReference type="EMBL" id="JACHDO010000001">
    <property type="protein sequence ID" value="MBB5489329.1"/>
    <property type="molecule type" value="Genomic_DNA"/>
</dbReference>
<keyword evidence="1" id="KW-1133">Transmembrane helix</keyword>
<dbReference type="RefSeq" id="WP_184361295.1">
    <property type="nucleotide sequence ID" value="NZ_BAAAKM010000001.1"/>
</dbReference>
<organism evidence="2 3">
    <name type="scientific">Nocardiopsis metallicus</name>
    <dbReference type="NCBI Taxonomy" id="179819"/>
    <lineage>
        <taxon>Bacteria</taxon>
        <taxon>Bacillati</taxon>
        <taxon>Actinomycetota</taxon>
        <taxon>Actinomycetes</taxon>
        <taxon>Streptosporangiales</taxon>
        <taxon>Nocardiopsidaceae</taxon>
        <taxon>Nocardiopsis</taxon>
    </lineage>
</organism>
<dbReference type="AlphaFoldDB" id="A0A840VY51"/>
<accession>A0A840VY51</accession>
<evidence type="ECO:0008006" key="4">
    <source>
        <dbReference type="Google" id="ProtNLM"/>
    </source>
</evidence>
<gene>
    <name evidence="2" type="ORF">HNR07_000466</name>
</gene>
<dbReference type="InterPro" id="IPR021218">
    <property type="entry name" value="DUF2784"/>
</dbReference>
<keyword evidence="1" id="KW-0472">Membrane</keyword>
<evidence type="ECO:0000256" key="1">
    <source>
        <dbReference type="SAM" id="Phobius"/>
    </source>
</evidence>
<sequence length="125" mass="13837">MVYRIIGEGAMVLHLAFLVYVALGGFLTWRWPPMIWPHLACALYGLGITVIGWDCPLTHLENWGREQAGQAGLPPEGFIEHYLTGVIYPTEHLLTAQLLVALSVAASWAGALYLHRKRQTAGDRA</sequence>
<name>A0A840VY51_9ACTN</name>
<feature type="transmembrane region" description="Helical" evidence="1">
    <location>
        <begin position="93"/>
        <end position="114"/>
    </location>
</feature>
<protein>
    <recommendedName>
        <fullName evidence="4">DUF2784 domain-containing protein</fullName>
    </recommendedName>
</protein>